<proteinExistence type="predicted"/>
<dbReference type="Proteomes" id="UP001236369">
    <property type="component" value="Unassembled WGS sequence"/>
</dbReference>
<evidence type="ECO:0000313" key="4">
    <source>
        <dbReference type="EMBL" id="MDQ0443637.1"/>
    </source>
</evidence>
<dbReference type="GO" id="GO:0008168">
    <property type="term" value="F:methyltransferase activity"/>
    <property type="evidence" value="ECO:0007669"/>
    <property type="project" value="UniProtKB-KW"/>
</dbReference>
<dbReference type="PANTHER" id="PTHR43464:SF19">
    <property type="entry name" value="UBIQUINONE BIOSYNTHESIS O-METHYLTRANSFERASE, MITOCHONDRIAL"/>
    <property type="match status" value="1"/>
</dbReference>
<keyword evidence="5" id="KW-1185">Reference proteome</keyword>
<dbReference type="GO" id="GO:0032259">
    <property type="term" value="P:methylation"/>
    <property type="evidence" value="ECO:0007669"/>
    <property type="project" value="UniProtKB-KW"/>
</dbReference>
<dbReference type="CDD" id="cd02440">
    <property type="entry name" value="AdoMet_MTases"/>
    <property type="match status" value="1"/>
</dbReference>
<reference evidence="4 5" key="1">
    <citation type="submission" date="2023-07" db="EMBL/GenBank/DDBJ databases">
        <title>Genomic Encyclopedia of Type Strains, Phase IV (KMG-IV): sequencing the most valuable type-strain genomes for metagenomic binning, comparative biology and taxonomic classification.</title>
        <authorList>
            <person name="Goeker M."/>
        </authorList>
    </citation>
    <scope>NUCLEOTIDE SEQUENCE [LARGE SCALE GENOMIC DNA]</scope>
    <source>
        <strain evidence="4 5">DSM 19562</strain>
    </source>
</reference>
<name>A0ABU0HNW1_9HYPH</name>
<keyword evidence="3" id="KW-0949">S-adenosyl-L-methionine</keyword>
<protein>
    <submittedName>
        <fullName evidence="4">SAM-dependent methyltransferase</fullName>
    </submittedName>
</protein>
<dbReference type="InterPro" id="IPR029063">
    <property type="entry name" value="SAM-dependent_MTases_sf"/>
</dbReference>
<dbReference type="Gene3D" id="3.40.50.150">
    <property type="entry name" value="Vaccinia Virus protein VP39"/>
    <property type="match status" value="1"/>
</dbReference>
<evidence type="ECO:0000313" key="5">
    <source>
        <dbReference type="Proteomes" id="UP001236369"/>
    </source>
</evidence>
<dbReference type="Pfam" id="PF05401">
    <property type="entry name" value="NodS"/>
    <property type="match status" value="1"/>
</dbReference>
<comment type="caution">
    <text evidence="4">The sequence shown here is derived from an EMBL/GenBank/DDBJ whole genome shotgun (WGS) entry which is preliminary data.</text>
</comment>
<dbReference type="EMBL" id="JAUSVV010000007">
    <property type="protein sequence ID" value="MDQ0443637.1"/>
    <property type="molecule type" value="Genomic_DNA"/>
</dbReference>
<keyword evidence="2" id="KW-0808">Transferase</keyword>
<dbReference type="PANTHER" id="PTHR43464">
    <property type="entry name" value="METHYLTRANSFERASE"/>
    <property type="match status" value="1"/>
</dbReference>
<dbReference type="SUPFAM" id="SSF53335">
    <property type="entry name" value="S-adenosyl-L-methionine-dependent methyltransferases"/>
    <property type="match status" value="1"/>
</dbReference>
<sequence length="195" mass="21726">MTDRHAHSLPASYFDERYAADPDPWQFETSAYERAKYQASLEALPRARYASALEVGCSIGVLTEALAQRCDAVFSVDLAERALDRARKRCRSLPHVRFALARVPDQWPEGTFDLILLSEVVYYLDAADVGRLVARVRGSLRPGGAVLLVHWTGETHYPLTGDEAAECFIGGADAFLRVHGHTRTDKYRLDVLAGF</sequence>
<dbReference type="RefSeq" id="WP_238247664.1">
    <property type="nucleotide sequence ID" value="NZ_BPQX01000012.1"/>
</dbReference>
<organism evidence="4 5">
    <name type="scientific">Methylobacterium persicinum</name>
    <dbReference type="NCBI Taxonomy" id="374426"/>
    <lineage>
        <taxon>Bacteria</taxon>
        <taxon>Pseudomonadati</taxon>
        <taxon>Pseudomonadota</taxon>
        <taxon>Alphaproteobacteria</taxon>
        <taxon>Hyphomicrobiales</taxon>
        <taxon>Methylobacteriaceae</taxon>
        <taxon>Methylobacterium</taxon>
    </lineage>
</organism>
<keyword evidence="1 4" id="KW-0489">Methyltransferase</keyword>
<dbReference type="InterPro" id="IPR008715">
    <property type="entry name" value="SAM-MeTfrase_NodS-like"/>
</dbReference>
<accession>A0ABU0HNW1</accession>
<evidence type="ECO:0000256" key="3">
    <source>
        <dbReference type="ARBA" id="ARBA00022691"/>
    </source>
</evidence>
<evidence type="ECO:0000256" key="1">
    <source>
        <dbReference type="ARBA" id="ARBA00022603"/>
    </source>
</evidence>
<gene>
    <name evidence="4" type="ORF">QO016_003142</name>
</gene>
<evidence type="ECO:0000256" key="2">
    <source>
        <dbReference type="ARBA" id="ARBA00022679"/>
    </source>
</evidence>